<dbReference type="WBParaSite" id="DME_0000134901-mRNA-1">
    <property type="protein sequence ID" value="DME_0000134901-mRNA-1"/>
    <property type="gene ID" value="DME_0000134901"/>
</dbReference>
<reference evidence="14" key="1">
    <citation type="submission" date="2017-02" db="UniProtKB">
        <authorList>
            <consortium name="WormBaseParasite"/>
        </authorList>
    </citation>
    <scope>IDENTIFICATION</scope>
</reference>
<dbReference type="PROSITE" id="PS00854">
    <property type="entry name" value="PROTEASOME_BETA_1"/>
    <property type="match status" value="1"/>
</dbReference>
<protein>
    <recommendedName>
        <fullName evidence="10">Proteasome subunit beta</fullName>
    </recommendedName>
</protein>
<evidence type="ECO:0000256" key="10">
    <source>
        <dbReference type="RuleBase" id="RU004203"/>
    </source>
</evidence>
<evidence type="ECO:0000256" key="4">
    <source>
        <dbReference type="ARBA" id="ARBA00022698"/>
    </source>
</evidence>
<evidence type="ECO:0000256" key="3">
    <source>
        <dbReference type="ARBA" id="ARBA00022670"/>
    </source>
</evidence>
<keyword evidence="10" id="KW-0539">Nucleus</keyword>
<accession>A0A0N4U3N9</accession>
<proteinExistence type="inferred from homology"/>
<evidence type="ECO:0000256" key="9">
    <source>
        <dbReference type="PIRSR" id="PIRSR600243-1"/>
    </source>
</evidence>
<evidence type="ECO:0000256" key="2">
    <source>
        <dbReference type="ARBA" id="ARBA00022490"/>
    </source>
</evidence>
<name>A0A0N4U3N9_DRAME</name>
<dbReference type="Proteomes" id="UP000038040">
    <property type="component" value="Unplaced"/>
</dbReference>
<evidence type="ECO:0000256" key="7">
    <source>
        <dbReference type="ARBA" id="ARBA00024953"/>
    </source>
</evidence>
<comment type="subcellular location">
    <subcellularLocation>
        <location evidence="10">Cytoplasm</location>
    </subcellularLocation>
    <subcellularLocation>
        <location evidence="10">Nucleus</location>
    </subcellularLocation>
</comment>
<keyword evidence="5" id="KW-0378">Hydrolase</keyword>
<dbReference type="STRING" id="318479.A0A0N4U3N9"/>
<dbReference type="InterPro" id="IPR023333">
    <property type="entry name" value="Proteasome_suB-type"/>
</dbReference>
<dbReference type="Gene3D" id="3.60.20.10">
    <property type="entry name" value="Glutamine Phosphoribosylpyrophosphate, subunit 1, domain 1"/>
    <property type="match status" value="1"/>
</dbReference>
<dbReference type="PANTHER" id="PTHR32194:SF0">
    <property type="entry name" value="ATP-DEPENDENT PROTEASE SUBUNIT HSLV"/>
    <property type="match status" value="1"/>
</dbReference>
<dbReference type="Proteomes" id="UP000274756">
    <property type="component" value="Unassembled WGS sequence"/>
</dbReference>
<dbReference type="InterPro" id="IPR000243">
    <property type="entry name" value="Pept_T1A_subB"/>
</dbReference>
<dbReference type="GO" id="GO:0004298">
    <property type="term" value="F:threonine-type endopeptidase activity"/>
    <property type="evidence" value="ECO:0007669"/>
    <property type="project" value="UniProtKB-KW"/>
</dbReference>
<comment type="subunit">
    <text evidence="10">Component of the proteasome complex.</text>
</comment>
<evidence type="ECO:0000256" key="8">
    <source>
        <dbReference type="ARBA" id="ARBA00026071"/>
    </source>
</evidence>
<dbReference type="CDD" id="cd03762">
    <property type="entry name" value="proteasome_beta_type_6"/>
    <property type="match status" value="1"/>
</dbReference>
<comment type="subunit">
    <text evidence="8">The 26S proteasome consists of a 20S proteasome core and two 19S regulatory subunits. The 20S proteasome core is composed of 28 subunits that are arranged in four stacked rings, resulting in a barrel-shaped structure. The two end rings are each formed by seven alpha subunits, and the two central rings are each formed by seven beta subunits. The catalytic chamber with the active sites is on the inside of the barrel.</text>
</comment>
<reference evidence="11 13" key="2">
    <citation type="submission" date="2018-11" db="EMBL/GenBank/DDBJ databases">
        <authorList>
            <consortium name="Pathogen Informatics"/>
        </authorList>
    </citation>
    <scope>NUCLEOTIDE SEQUENCE [LARGE SCALE GENOMIC DNA]</scope>
</reference>
<comment type="function">
    <text evidence="10">Component of the proteasome, a multicatalytic proteinase complex which is characterized by its ability to cleave peptides with Arg, Phe, Tyr, Leu, and Glu adjacent to the leaving group at neutral or slightly basic pH. The proteasome has an ATP-dependent proteolytic activity.</text>
</comment>
<dbReference type="Pfam" id="PF00227">
    <property type="entry name" value="Proteasome"/>
    <property type="match status" value="1"/>
</dbReference>
<evidence type="ECO:0000313" key="14">
    <source>
        <dbReference type="WBParaSite" id="DME_0000134901-mRNA-1"/>
    </source>
</evidence>
<keyword evidence="13" id="KW-1185">Reference proteome</keyword>
<gene>
    <name evidence="11" type="ORF">DME_LOCUS5709</name>
</gene>
<organism evidence="12 14">
    <name type="scientific">Dracunculus medinensis</name>
    <name type="common">Guinea worm</name>
    <dbReference type="NCBI Taxonomy" id="318479"/>
    <lineage>
        <taxon>Eukaryota</taxon>
        <taxon>Metazoa</taxon>
        <taxon>Ecdysozoa</taxon>
        <taxon>Nematoda</taxon>
        <taxon>Chromadorea</taxon>
        <taxon>Rhabditida</taxon>
        <taxon>Spirurina</taxon>
        <taxon>Dracunculoidea</taxon>
        <taxon>Dracunculidae</taxon>
        <taxon>Dracunculus</taxon>
    </lineage>
</organism>
<evidence type="ECO:0000256" key="1">
    <source>
        <dbReference type="ARBA" id="ARBA00001198"/>
    </source>
</evidence>
<dbReference type="PROSITE" id="PS51476">
    <property type="entry name" value="PROTEASOME_BETA_2"/>
    <property type="match status" value="1"/>
</dbReference>
<evidence type="ECO:0000313" key="13">
    <source>
        <dbReference type="Proteomes" id="UP000274756"/>
    </source>
</evidence>
<evidence type="ECO:0000313" key="12">
    <source>
        <dbReference type="Proteomes" id="UP000038040"/>
    </source>
</evidence>
<comment type="function">
    <text evidence="7">Non-catalytic component of the proteasome, a multicatalytic proteinase complex which is characterized by its ability to cleave peptides with Arg, Phe, Tyr, Leu, and Glu adjacent to the leaving group at neutral or slightly basic pH. The proteasome has an ATP-dependent proteolytic activity.</text>
</comment>
<feature type="active site" description="Nucleophile" evidence="9">
    <location>
        <position position="16"/>
    </location>
</feature>
<dbReference type="InterPro" id="IPR001353">
    <property type="entry name" value="Proteasome_sua/b"/>
</dbReference>
<dbReference type="PRINTS" id="PR00141">
    <property type="entry name" value="PROTEASOME"/>
</dbReference>
<keyword evidence="2 10" id="KW-0963">Cytoplasm</keyword>
<dbReference type="EMBL" id="UYYG01001153">
    <property type="protein sequence ID" value="VDN55736.1"/>
    <property type="molecule type" value="Genomic_DNA"/>
</dbReference>
<dbReference type="GO" id="GO:0005634">
    <property type="term" value="C:nucleus"/>
    <property type="evidence" value="ECO:0007669"/>
    <property type="project" value="UniProtKB-SubCell"/>
</dbReference>
<dbReference type="GO" id="GO:0019774">
    <property type="term" value="C:proteasome core complex, beta-subunit complex"/>
    <property type="evidence" value="ECO:0007669"/>
    <property type="project" value="UniProtKB-ARBA"/>
</dbReference>
<keyword evidence="4" id="KW-0888">Threonine protease</keyword>
<sequence>MGSGYQVGSEDISCGTTLIGMEYDGGVVVGTDSRTSSGNFIYSRITNKITAINDHLCVLRSGNAADTEAVTDIVKYYLEAYSYFEEEAIGVQRAANIFRNFFYKYRDMLQGSVIVAGYDENDGGQLYTIPLGGFISRQRCTGSGSGSTFIHSLLDSNWKPGMKEEDCIELIKQATALAIHRDGSSGGVIRLAIIDKNGTRKIVSFSLILDFYISLSKFFCVFDF</sequence>
<keyword evidence="3" id="KW-0645">Protease</keyword>
<comment type="similarity">
    <text evidence="10">Belongs to the peptidase T1B family.</text>
</comment>
<dbReference type="GO" id="GO:0051603">
    <property type="term" value="P:proteolysis involved in protein catabolic process"/>
    <property type="evidence" value="ECO:0007669"/>
    <property type="project" value="InterPro"/>
</dbReference>
<dbReference type="InterPro" id="IPR016050">
    <property type="entry name" value="Proteasome_bsu_CS"/>
</dbReference>
<dbReference type="SUPFAM" id="SSF56235">
    <property type="entry name" value="N-terminal nucleophile aminohydrolases (Ntn hydrolases)"/>
    <property type="match status" value="1"/>
</dbReference>
<comment type="catalytic activity">
    <reaction evidence="1">
        <text>Cleavage of peptide bonds with very broad specificity.</text>
        <dbReference type="EC" id="3.4.25.1"/>
    </reaction>
</comment>
<dbReference type="PANTHER" id="PTHR32194">
    <property type="entry name" value="METALLOPROTEASE TLDD"/>
    <property type="match status" value="1"/>
</dbReference>
<keyword evidence="6 10" id="KW-0647">Proteasome</keyword>
<dbReference type="OrthoDB" id="7854943at2759"/>
<evidence type="ECO:0000256" key="6">
    <source>
        <dbReference type="ARBA" id="ARBA00022942"/>
    </source>
</evidence>
<dbReference type="InterPro" id="IPR029055">
    <property type="entry name" value="Ntn_hydrolases_N"/>
</dbReference>
<dbReference type="AlphaFoldDB" id="A0A0N4U3N9"/>
<dbReference type="GO" id="GO:0005737">
    <property type="term" value="C:cytoplasm"/>
    <property type="evidence" value="ECO:0007669"/>
    <property type="project" value="UniProtKB-SubCell"/>
</dbReference>
<evidence type="ECO:0000313" key="11">
    <source>
        <dbReference type="EMBL" id="VDN55736.1"/>
    </source>
</evidence>
<evidence type="ECO:0000256" key="5">
    <source>
        <dbReference type="ARBA" id="ARBA00022801"/>
    </source>
</evidence>